<feature type="transmembrane region" description="Helical" evidence="1">
    <location>
        <begin position="261"/>
        <end position="281"/>
    </location>
</feature>
<organism evidence="2 3">
    <name type="scientific">Fusarium denticulatum</name>
    <dbReference type="NCBI Taxonomy" id="48507"/>
    <lineage>
        <taxon>Eukaryota</taxon>
        <taxon>Fungi</taxon>
        <taxon>Dikarya</taxon>
        <taxon>Ascomycota</taxon>
        <taxon>Pezizomycotina</taxon>
        <taxon>Sordariomycetes</taxon>
        <taxon>Hypocreomycetidae</taxon>
        <taxon>Hypocreales</taxon>
        <taxon>Nectriaceae</taxon>
        <taxon>Fusarium</taxon>
        <taxon>Fusarium fujikuroi species complex</taxon>
    </lineage>
</organism>
<dbReference type="AlphaFoldDB" id="A0A8H5XGH4"/>
<feature type="transmembrane region" description="Helical" evidence="1">
    <location>
        <begin position="20"/>
        <end position="36"/>
    </location>
</feature>
<comment type="caution">
    <text evidence="2">The sequence shown here is derived from an EMBL/GenBank/DDBJ whole genome shotgun (WGS) entry which is preliminary data.</text>
</comment>
<evidence type="ECO:0000313" key="3">
    <source>
        <dbReference type="Proteomes" id="UP000562682"/>
    </source>
</evidence>
<gene>
    <name evidence="2" type="ORF">FDENT_2253</name>
</gene>
<proteinExistence type="predicted"/>
<feature type="transmembrane region" description="Helical" evidence="1">
    <location>
        <begin position="169"/>
        <end position="195"/>
    </location>
</feature>
<sequence length="322" mass="36541">MESPSDIVLSTPGYYGPGSIVAWYCIVAATAISWIWNPAHRFQPTSDFIAAILYPFIAMIHFAIQLWNFPSDKTQYLRANLMHILIGNGDEGPVSDQYDYQYKNQVLFDKPGPDMFKIFPRIVAIDAALRINDNCFWLCLIALGFLLVEHRKNWTEQQLKGCNRVEKCLVAGILFPLMNGIFLLITCADARTFWIPLESTIFRFMAVTMCMCPVMVAFFIYLPLETGDISFSGILPETRSVTRFPLELVMNLFHRIRKIRLLHFGLGILYLVFIGILAWGTVNTLRLAYPIQLFIPAVGISILEMEQVASLFGDVGTLTSME</sequence>
<keyword evidence="1" id="KW-1133">Transmembrane helix</keyword>
<reference evidence="2 3" key="1">
    <citation type="submission" date="2020-05" db="EMBL/GenBank/DDBJ databases">
        <title>Identification and distribution of gene clusters putatively required for synthesis of sphingolipid metabolism inhibitors in phylogenetically diverse species of the filamentous fungus Fusarium.</title>
        <authorList>
            <person name="Kim H.-S."/>
            <person name="Busman M."/>
            <person name="Brown D.W."/>
            <person name="Divon H."/>
            <person name="Uhlig S."/>
            <person name="Proctor R.H."/>
        </authorList>
    </citation>
    <scope>NUCLEOTIDE SEQUENCE [LARGE SCALE GENOMIC DNA]</scope>
    <source>
        <strain evidence="2 3">NRRL 25311</strain>
    </source>
</reference>
<keyword evidence="3" id="KW-1185">Reference proteome</keyword>
<name>A0A8H5XGH4_9HYPO</name>
<accession>A0A8H5XGH4</accession>
<evidence type="ECO:0000256" key="1">
    <source>
        <dbReference type="SAM" id="Phobius"/>
    </source>
</evidence>
<feature type="transmembrane region" description="Helical" evidence="1">
    <location>
        <begin position="48"/>
        <end position="67"/>
    </location>
</feature>
<evidence type="ECO:0000313" key="2">
    <source>
        <dbReference type="EMBL" id="KAF5693111.1"/>
    </source>
</evidence>
<dbReference type="Proteomes" id="UP000562682">
    <property type="component" value="Unassembled WGS sequence"/>
</dbReference>
<keyword evidence="1" id="KW-0812">Transmembrane</keyword>
<feature type="transmembrane region" description="Helical" evidence="1">
    <location>
        <begin position="201"/>
        <end position="222"/>
    </location>
</feature>
<dbReference type="EMBL" id="JAAOAK010000049">
    <property type="protein sequence ID" value="KAF5693111.1"/>
    <property type="molecule type" value="Genomic_DNA"/>
</dbReference>
<keyword evidence="1" id="KW-0472">Membrane</keyword>
<protein>
    <submittedName>
        <fullName evidence="2">Uncharacterized protein</fullName>
    </submittedName>
</protein>